<proteinExistence type="predicted"/>
<evidence type="ECO:0000313" key="3">
    <source>
        <dbReference type="Proteomes" id="UP000228593"/>
    </source>
</evidence>
<feature type="region of interest" description="Disordered" evidence="1">
    <location>
        <begin position="1"/>
        <end position="44"/>
    </location>
</feature>
<reference evidence="2 3" key="1">
    <citation type="submission" date="2017-10" db="EMBL/GenBank/DDBJ databases">
        <title>Massilia psychrophilum sp. nov., a novel purple-pigmented bacterium isolated from Tianshan glacier, Xinjiang Municipality, China.</title>
        <authorList>
            <person name="Wang H."/>
        </authorList>
    </citation>
    <scope>NUCLEOTIDE SEQUENCE [LARGE SCALE GENOMIC DNA]</scope>
    <source>
        <strain evidence="2 3">JCM 30813</strain>
    </source>
</reference>
<accession>A0A2G8SY74</accession>
<dbReference type="RefSeq" id="WP_099917316.1">
    <property type="nucleotide sequence ID" value="NZ_BMHS01000020.1"/>
</dbReference>
<protein>
    <submittedName>
        <fullName evidence="2">Uncharacterized protein</fullName>
    </submittedName>
</protein>
<evidence type="ECO:0000313" key="2">
    <source>
        <dbReference type="EMBL" id="PIL38428.1"/>
    </source>
</evidence>
<sequence length="60" mass="6916">MTLEFDCRRPRKGRRKGQGETCGGRGQAGHRARKGHFDAARSDVKEEEDALRRMFVQRRG</sequence>
<name>A0A2G8SY74_9BURK</name>
<dbReference type="EMBL" id="PDOB01000036">
    <property type="protein sequence ID" value="PIL38428.1"/>
    <property type="molecule type" value="Genomic_DNA"/>
</dbReference>
<dbReference type="AlphaFoldDB" id="A0A2G8SY74"/>
<gene>
    <name evidence="2" type="ORF">CR103_17960</name>
</gene>
<dbReference type="Proteomes" id="UP000228593">
    <property type="component" value="Unassembled WGS sequence"/>
</dbReference>
<evidence type="ECO:0000256" key="1">
    <source>
        <dbReference type="SAM" id="MobiDB-lite"/>
    </source>
</evidence>
<feature type="compositionally biased region" description="Basic and acidic residues" evidence="1">
    <location>
        <begin position="35"/>
        <end position="44"/>
    </location>
</feature>
<organism evidence="2 3">
    <name type="scientific">Massilia psychrophila</name>
    <dbReference type="NCBI Taxonomy" id="1603353"/>
    <lineage>
        <taxon>Bacteria</taxon>
        <taxon>Pseudomonadati</taxon>
        <taxon>Pseudomonadota</taxon>
        <taxon>Betaproteobacteria</taxon>
        <taxon>Burkholderiales</taxon>
        <taxon>Oxalobacteraceae</taxon>
        <taxon>Telluria group</taxon>
        <taxon>Massilia</taxon>
    </lineage>
</organism>
<comment type="caution">
    <text evidence="2">The sequence shown here is derived from an EMBL/GenBank/DDBJ whole genome shotgun (WGS) entry which is preliminary data.</text>
</comment>
<keyword evidence="3" id="KW-1185">Reference proteome</keyword>